<proteinExistence type="inferred from homology"/>
<keyword evidence="4" id="KW-1185">Reference proteome</keyword>
<dbReference type="SUPFAM" id="SSF52402">
    <property type="entry name" value="Adenine nucleotide alpha hydrolases-like"/>
    <property type="match status" value="1"/>
</dbReference>
<dbReference type="InterPro" id="IPR006016">
    <property type="entry name" value="UspA"/>
</dbReference>
<evidence type="ECO:0000313" key="3">
    <source>
        <dbReference type="EMBL" id="GGL64433.1"/>
    </source>
</evidence>
<comment type="similarity">
    <text evidence="1">Belongs to the universal stress protein A family.</text>
</comment>
<dbReference type="EMBL" id="BMOK01000019">
    <property type="protein sequence ID" value="GGL64433.1"/>
    <property type="molecule type" value="Genomic_DNA"/>
</dbReference>
<feature type="domain" description="UspA" evidence="2">
    <location>
        <begin position="6"/>
        <end position="144"/>
    </location>
</feature>
<evidence type="ECO:0000256" key="1">
    <source>
        <dbReference type="ARBA" id="ARBA00008791"/>
    </source>
</evidence>
<dbReference type="PANTHER" id="PTHR46268:SF6">
    <property type="entry name" value="UNIVERSAL STRESS PROTEIN UP12"/>
    <property type="match status" value="1"/>
</dbReference>
<dbReference type="Proteomes" id="UP000654670">
    <property type="component" value="Unassembled WGS sequence"/>
</dbReference>
<dbReference type="CDD" id="cd00293">
    <property type="entry name" value="USP-like"/>
    <property type="match status" value="1"/>
</dbReference>
<dbReference type="PANTHER" id="PTHR46268">
    <property type="entry name" value="STRESS RESPONSE PROTEIN NHAX"/>
    <property type="match status" value="1"/>
</dbReference>
<sequence>MITLLFSKILVCYDDSDLSKKALQKAIEIAELDDHTILDVLNIVTVPTNQFIVGDVYREVRESTLRFGREVVGRTENALQNLPNVTHTIVKEGQPVRTILEFADDNGYDLIVIGSRGLSGIKEFLGSVSHGVVQRSKIPVLIVK</sequence>
<protein>
    <submittedName>
        <fullName evidence="3">Universal stress protein YxiE</fullName>
    </submittedName>
</protein>
<dbReference type="PRINTS" id="PR01438">
    <property type="entry name" value="UNVRSLSTRESS"/>
</dbReference>
<reference evidence="3" key="2">
    <citation type="submission" date="2020-09" db="EMBL/GenBank/DDBJ databases">
        <authorList>
            <person name="Sun Q."/>
            <person name="Ohkuma M."/>
        </authorList>
    </citation>
    <scope>NUCLEOTIDE SEQUENCE</scope>
    <source>
        <strain evidence="3">JCM 15325</strain>
    </source>
</reference>
<reference evidence="3" key="1">
    <citation type="journal article" date="2014" name="Int. J. Syst. Evol. Microbiol.">
        <title>Complete genome sequence of Corynebacterium casei LMG S-19264T (=DSM 44701T), isolated from a smear-ripened cheese.</title>
        <authorList>
            <consortium name="US DOE Joint Genome Institute (JGI-PGF)"/>
            <person name="Walter F."/>
            <person name="Albersmeier A."/>
            <person name="Kalinowski J."/>
            <person name="Ruckert C."/>
        </authorList>
    </citation>
    <scope>NUCLEOTIDE SEQUENCE</scope>
    <source>
        <strain evidence="3">JCM 15325</strain>
    </source>
</reference>
<dbReference type="InterPro" id="IPR014729">
    <property type="entry name" value="Rossmann-like_a/b/a_fold"/>
</dbReference>
<evidence type="ECO:0000313" key="4">
    <source>
        <dbReference type="Proteomes" id="UP000654670"/>
    </source>
</evidence>
<dbReference type="InterPro" id="IPR006015">
    <property type="entry name" value="Universal_stress_UspA"/>
</dbReference>
<dbReference type="AlphaFoldDB" id="A0A917W3P4"/>
<organism evidence="3 4">
    <name type="scientific">Sporolactobacillus putidus</name>
    <dbReference type="NCBI Taxonomy" id="492735"/>
    <lineage>
        <taxon>Bacteria</taxon>
        <taxon>Bacillati</taxon>
        <taxon>Bacillota</taxon>
        <taxon>Bacilli</taxon>
        <taxon>Bacillales</taxon>
        <taxon>Sporolactobacillaceae</taxon>
        <taxon>Sporolactobacillus</taxon>
    </lineage>
</organism>
<name>A0A917W3P4_9BACL</name>
<evidence type="ECO:0000259" key="2">
    <source>
        <dbReference type="Pfam" id="PF00582"/>
    </source>
</evidence>
<dbReference type="Gene3D" id="3.40.50.620">
    <property type="entry name" value="HUPs"/>
    <property type="match status" value="1"/>
</dbReference>
<accession>A0A917W3P4</accession>
<dbReference type="Pfam" id="PF00582">
    <property type="entry name" value="Usp"/>
    <property type="match status" value="1"/>
</dbReference>
<comment type="caution">
    <text evidence="3">The sequence shown here is derived from an EMBL/GenBank/DDBJ whole genome shotgun (WGS) entry which is preliminary data.</text>
</comment>
<gene>
    <name evidence="3" type="primary">yxiE</name>
    <name evidence="3" type="ORF">GCM10007968_30410</name>
</gene>